<dbReference type="OrthoDB" id="3183968at2"/>
<comment type="caution">
    <text evidence="2">The sequence shown here is derived from an EMBL/GenBank/DDBJ whole genome shotgun (WGS) entry which is preliminary data.</text>
</comment>
<keyword evidence="1" id="KW-0732">Signal</keyword>
<evidence type="ECO:0000313" key="3">
    <source>
        <dbReference type="Proteomes" id="UP000290106"/>
    </source>
</evidence>
<protein>
    <recommendedName>
        <fullName evidence="4">Camelysin metallo-endopeptidase</fullName>
    </recommendedName>
</protein>
<sequence>MRKINKKSLCLAAAALTLTAGISAGTAMAYFTTYTEASGGVTLNMGFSETIPKEDFSNWTKHVSVENTGDYDCYVRVKALAGSKYQDGLQYSDSDGKWTPGEDGYYYYSDPIAPGESTSVLDIRIDSKESDASFNVVVVQESTKVLYNENNEPYADWTQIADTSETTGE</sequence>
<proteinExistence type="predicted"/>
<reference evidence="2 3" key="1">
    <citation type="submission" date="2019-01" db="EMBL/GenBank/DDBJ databases">
        <title>Blautia sp. nov. KGMB01111 isolated human feces.</title>
        <authorList>
            <person name="Park J.-E."/>
            <person name="Kim J.-S."/>
            <person name="Park S.-H."/>
        </authorList>
    </citation>
    <scope>NUCLEOTIDE SEQUENCE [LARGE SCALE GENOMIC DNA]</scope>
    <source>
        <strain evidence="2 3">KGMB01111</strain>
    </source>
</reference>
<dbReference type="EMBL" id="SDKC01000001">
    <property type="protein sequence ID" value="RXS76056.1"/>
    <property type="molecule type" value="Genomic_DNA"/>
</dbReference>
<dbReference type="Proteomes" id="UP000290106">
    <property type="component" value="Unassembled WGS sequence"/>
</dbReference>
<dbReference type="AlphaFoldDB" id="A0A4Q1RJW0"/>
<organism evidence="2 3">
    <name type="scientific">Blautia faecicola</name>
    <dbReference type="NCBI Taxonomy" id="2509240"/>
    <lineage>
        <taxon>Bacteria</taxon>
        <taxon>Bacillati</taxon>
        <taxon>Bacillota</taxon>
        <taxon>Clostridia</taxon>
        <taxon>Lachnospirales</taxon>
        <taxon>Lachnospiraceae</taxon>
        <taxon>Blautia</taxon>
    </lineage>
</organism>
<evidence type="ECO:0008006" key="4">
    <source>
        <dbReference type="Google" id="ProtNLM"/>
    </source>
</evidence>
<feature type="signal peptide" evidence="1">
    <location>
        <begin position="1"/>
        <end position="29"/>
    </location>
</feature>
<gene>
    <name evidence="2" type="ORF">ETP43_13170</name>
</gene>
<keyword evidence="3" id="KW-1185">Reference proteome</keyword>
<name>A0A4Q1RJW0_9FIRM</name>
<evidence type="ECO:0000313" key="2">
    <source>
        <dbReference type="EMBL" id="RXS76056.1"/>
    </source>
</evidence>
<feature type="chain" id="PRO_5020612929" description="Camelysin metallo-endopeptidase" evidence="1">
    <location>
        <begin position="30"/>
        <end position="169"/>
    </location>
</feature>
<accession>A0A4Q1RJW0</accession>
<evidence type="ECO:0000256" key="1">
    <source>
        <dbReference type="SAM" id="SignalP"/>
    </source>
</evidence>
<dbReference type="RefSeq" id="WP_022399227.1">
    <property type="nucleotide sequence ID" value="NZ_DAWBJR010000036.1"/>
</dbReference>